<protein>
    <submittedName>
        <fullName evidence="9">Outer membrane transport energization protein ExbD</fullName>
    </submittedName>
</protein>
<proteinExistence type="inferred from homology"/>
<dbReference type="InterPro" id="IPR003400">
    <property type="entry name" value="ExbD"/>
</dbReference>
<keyword evidence="4 7" id="KW-0812">Transmembrane</keyword>
<keyword evidence="6 8" id="KW-0472">Membrane</keyword>
<comment type="subcellular location">
    <subcellularLocation>
        <location evidence="1">Cell membrane</location>
        <topology evidence="1">Single-pass membrane protein</topology>
    </subcellularLocation>
    <subcellularLocation>
        <location evidence="7">Cell membrane</location>
        <topology evidence="7">Single-pass type II membrane protein</topology>
    </subcellularLocation>
</comment>
<dbReference type="GO" id="GO:0015031">
    <property type="term" value="P:protein transport"/>
    <property type="evidence" value="ECO:0007669"/>
    <property type="project" value="UniProtKB-KW"/>
</dbReference>
<evidence type="ECO:0000256" key="6">
    <source>
        <dbReference type="ARBA" id="ARBA00023136"/>
    </source>
</evidence>
<gene>
    <name evidence="9" type="ORF">EV694_0307</name>
</gene>
<dbReference type="AlphaFoldDB" id="A0A4V6NCU9"/>
<organism evidence="9 10">
    <name type="scientific">Volucribacter psittacicida</name>
    <dbReference type="NCBI Taxonomy" id="203482"/>
    <lineage>
        <taxon>Bacteria</taxon>
        <taxon>Pseudomonadati</taxon>
        <taxon>Pseudomonadota</taxon>
        <taxon>Gammaproteobacteria</taxon>
        <taxon>Pasteurellales</taxon>
        <taxon>Pasteurellaceae</taxon>
        <taxon>Volucribacter</taxon>
    </lineage>
</organism>
<reference evidence="9 10" key="1">
    <citation type="submission" date="2019-03" db="EMBL/GenBank/DDBJ databases">
        <title>Genomic Encyclopedia of Type Strains, Phase IV (KMG-IV): sequencing the most valuable type-strain genomes for metagenomic binning, comparative biology and taxonomic classification.</title>
        <authorList>
            <person name="Goeker M."/>
        </authorList>
    </citation>
    <scope>NUCLEOTIDE SEQUENCE [LARGE SCALE GENOMIC DNA]</scope>
    <source>
        <strain evidence="9 10">DSM 15534</strain>
    </source>
</reference>
<dbReference type="EMBL" id="SMFT01000001">
    <property type="protein sequence ID" value="TCK01686.1"/>
    <property type="molecule type" value="Genomic_DNA"/>
</dbReference>
<dbReference type="GO" id="GO:0005886">
    <property type="term" value="C:plasma membrane"/>
    <property type="evidence" value="ECO:0007669"/>
    <property type="project" value="UniProtKB-SubCell"/>
</dbReference>
<evidence type="ECO:0000256" key="2">
    <source>
        <dbReference type="ARBA" id="ARBA00005811"/>
    </source>
</evidence>
<dbReference type="Proteomes" id="UP000294702">
    <property type="component" value="Unassembled WGS sequence"/>
</dbReference>
<dbReference type="PANTHER" id="PTHR30558">
    <property type="entry name" value="EXBD MEMBRANE COMPONENT OF PMF-DRIVEN MACROMOLECULE IMPORT SYSTEM"/>
    <property type="match status" value="1"/>
</dbReference>
<evidence type="ECO:0000256" key="7">
    <source>
        <dbReference type="RuleBase" id="RU003879"/>
    </source>
</evidence>
<name>A0A4V6NCU9_9PAST</name>
<keyword evidence="7" id="KW-0813">Transport</keyword>
<evidence type="ECO:0000313" key="10">
    <source>
        <dbReference type="Proteomes" id="UP000294702"/>
    </source>
</evidence>
<dbReference type="Pfam" id="PF02472">
    <property type="entry name" value="ExbD"/>
    <property type="match status" value="1"/>
</dbReference>
<keyword evidence="3" id="KW-1003">Cell membrane</keyword>
<keyword evidence="7" id="KW-0653">Protein transport</keyword>
<evidence type="ECO:0000256" key="5">
    <source>
        <dbReference type="ARBA" id="ARBA00022989"/>
    </source>
</evidence>
<evidence type="ECO:0000313" key="9">
    <source>
        <dbReference type="EMBL" id="TCK01686.1"/>
    </source>
</evidence>
<dbReference type="OrthoDB" id="9798629at2"/>
<accession>A0A4V6NCU9</accession>
<sequence>MALKIQNDDQQEEMSEINVTPFIDVMLVLLIIFMATIPLATVHIPLDLPAVTTESTQDNTQPVILSLNNQNELFLGNDLITMENLMQDVENATKGNKETVIFFRIDKEVKYELLMQLMNSLRKGGYLKIGLVGLNDNAVSQ</sequence>
<dbReference type="Gene3D" id="3.30.420.270">
    <property type="match status" value="1"/>
</dbReference>
<dbReference type="PANTHER" id="PTHR30558:SF9">
    <property type="entry name" value="BIOPOLYMER TRANSPORT PROTEIN EXBD"/>
    <property type="match status" value="1"/>
</dbReference>
<dbReference type="GO" id="GO:0022857">
    <property type="term" value="F:transmembrane transporter activity"/>
    <property type="evidence" value="ECO:0007669"/>
    <property type="project" value="InterPro"/>
</dbReference>
<keyword evidence="5 8" id="KW-1133">Transmembrane helix</keyword>
<keyword evidence="10" id="KW-1185">Reference proteome</keyword>
<evidence type="ECO:0000256" key="3">
    <source>
        <dbReference type="ARBA" id="ARBA00022475"/>
    </source>
</evidence>
<evidence type="ECO:0000256" key="4">
    <source>
        <dbReference type="ARBA" id="ARBA00022692"/>
    </source>
</evidence>
<comment type="caution">
    <text evidence="9">The sequence shown here is derived from an EMBL/GenBank/DDBJ whole genome shotgun (WGS) entry which is preliminary data.</text>
</comment>
<feature type="transmembrane region" description="Helical" evidence="8">
    <location>
        <begin position="21"/>
        <end position="40"/>
    </location>
</feature>
<evidence type="ECO:0000256" key="1">
    <source>
        <dbReference type="ARBA" id="ARBA00004162"/>
    </source>
</evidence>
<evidence type="ECO:0000256" key="8">
    <source>
        <dbReference type="SAM" id="Phobius"/>
    </source>
</evidence>
<dbReference type="RefSeq" id="WP_132688252.1">
    <property type="nucleotide sequence ID" value="NZ_SMFT01000001.1"/>
</dbReference>
<comment type="similarity">
    <text evidence="2 7">Belongs to the ExbD/TolR family.</text>
</comment>